<dbReference type="PROSITE" id="PS50181">
    <property type="entry name" value="FBOX"/>
    <property type="match status" value="1"/>
</dbReference>
<organism evidence="2 3">
    <name type="scientific">Lithohypha guttulata</name>
    <dbReference type="NCBI Taxonomy" id="1690604"/>
    <lineage>
        <taxon>Eukaryota</taxon>
        <taxon>Fungi</taxon>
        <taxon>Dikarya</taxon>
        <taxon>Ascomycota</taxon>
        <taxon>Pezizomycotina</taxon>
        <taxon>Eurotiomycetes</taxon>
        <taxon>Chaetothyriomycetidae</taxon>
        <taxon>Chaetothyriales</taxon>
        <taxon>Trichomeriaceae</taxon>
        <taxon>Lithohypha</taxon>
    </lineage>
</organism>
<gene>
    <name evidence="2" type="ORF">LTR24_007954</name>
</gene>
<feature type="domain" description="F-box" evidence="1">
    <location>
        <begin position="1"/>
        <end position="47"/>
    </location>
</feature>
<evidence type="ECO:0000313" key="3">
    <source>
        <dbReference type="Proteomes" id="UP001345013"/>
    </source>
</evidence>
<sequence>MARLTDLPAEILHLIIDYLDLPNLHKAKLSKFSTRSEILSPRQFVKLALAAGEYDRIHQNGDALDLINTCTLMRDMMLDTLWRGKTWCDKPFSQGPPNGVLSLTRRISSNVRRWVAVARATKDQLQEIRDWKKYRPRLLLGRPQADRQKRRGIRLIDAFLRARVVEVARELPAAHFLILGLKEEKS</sequence>
<evidence type="ECO:0000259" key="1">
    <source>
        <dbReference type="PROSITE" id="PS50181"/>
    </source>
</evidence>
<comment type="caution">
    <text evidence="2">The sequence shown here is derived from an EMBL/GenBank/DDBJ whole genome shotgun (WGS) entry which is preliminary data.</text>
</comment>
<name>A0ABR0K1A5_9EURO</name>
<evidence type="ECO:0000313" key="2">
    <source>
        <dbReference type="EMBL" id="KAK5082517.1"/>
    </source>
</evidence>
<accession>A0ABR0K1A5</accession>
<reference evidence="2 3" key="1">
    <citation type="submission" date="2023-08" db="EMBL/GenBank/DDBJ databases">
        <title>Black Yeasts Isolated from many extreme environments.</title>
        <authorList>
            <person name="Coleine C."/>
            <person name="Stajich J.E."/>
            <person name="Selbmann L."/>
        </authorList>
    </citation>
    <scope>NUCLEOTIDE SEQUENCE [LARGE SCALE GENOMIC DNA]</scope>
    <source>
        <strain evidence="2 3">CCFEE 5885</strain>
    </source>
</reference>
<dbReference type="EMBL" id="JAVRRG010000128">
    <property type="protein sequence ID" value="KAK5082517.1"/>
    <property type="molecule type" value="Genomic_DNA"/>
</dbReference>
<dbReference type="InterPro" id="IPR001810">
    <property type="entry name" value="F-box_dom"/>
</dbReference>
<proteinExistence type="predicted"/>
<keyword evidence="3" id="KW-1185">Reference proteome</keyword>
<protein>
    <recommendedName>
        <fullName evidence="1">F-box domain-containing protein</fullName>
    </recommendedName>
</protein>
<dbReference type="Proteomes" id="UP001345013">
    <property type="component" value="Unassembled WGS sequence"/>
</dbReference>